<sequence>MGKENIDKHDKKFFSGLRYANNKLKHDSSIIQIYQRTGGSLFPISFPLYIGSIAFRWRFIDKEEDFKYMNQYNNYISYICEKEIITISEQALSSIKKYEY</sequence>
<protein>
    <submittedName>
        <fullName evidence="1">Uncharacterized protein</fullName>
    </submittedName>
</protein>
<proteinExistence type="predicted"/>
<evidence type="ECO:0000313" key="1">
    <source>
        <dbReference type="EMBL" id="SUY47123.1"/>
    </source>
</evidence>
<evidence type="ECO:0000313" key="2">
    <source>
        <dbReference type="Proteomes" id="UP000254664"/>
    </source>
</evidence>
<name>A0A381J807_9CLOT</name>
<accession>A0A381J807</accession>
<dbReference type="EMBL" id="UFWZ01000001">
    <property type="protein sequence ID" value="SUY47123.1"/>
    <property type="molecule type" value="Genomic_DNA"/>
</dbReference>
<reference evidence="1 2" key="1">
    <citation type="submission" date="2018-06" db="EMBL/GenBank/DDBJ databases">
        <authorList>
            <consortium name="Pathogen Informatics"/>
            <person name="Doyle S."/>
        </authorList>
    </citation>
    <scope>NUCLEOTIDE SEQUENCE [LARGE SCALE GENOMIC DNA]</scope>
    <source>
        <strain evidence="1 2">NCTC9836</strain>
    </source>
</reference>
<dbReference type="AlphaFoldDB" id="A0A381J807"/>
<dbReference type="OrthoDB" id="2851619at2"/>
<keyword evidence="2" id="KW-1185">Reference proteome</keyword>
<dbReference type="RefSeq" id="WP_115641113.1">
    <property type="nucleotide sequence ID" value="NZ_UFWZ01000001.1"/>
</dbReference>
<gene>
    <name evidence="1" type="ORF">NCTC9836_01450</name>
</gene>
<organism evidence="1 2">
    <name type="scientific">Clostridium putrefaciens</name>
    <dbReference type="NCBI Taxonomy" id="99675"/>
    <lineage>
        <taxon>Bacteria</taxon>
        <taxon>Bacillati</taxon>
        <taxon>Bacillota</taxon>
        <taxon>Clostridia</taxon>
        <taxon>Eubacteriales</taxon>
        <taxon>Clostridiaceae</taxon>
        <taxon>Clostridium</taxon>
    </lineage>
</organism>
<dbReference type="Proteomes" id="UP000254664">
    <property type="component" value="Unassembled WGS sequence"/>
</dbReference>